<evidence type="ECO:0000256" key="1">
    <source>
        <dbReference type="SAM" id="Phobius"/>
    </source>
</evidence>
<dbReference type="HOGENOM" id="CLU_772147_0_0_1"/>
<feature type="transmembrane region" description="Helical" evidence="1">
    <location>
        <begin position="152"/>
        <end position="173"/>
    </location>
</feature>
<dbReference type="Proteomes" id="UP000008068">
    <property type="component" value="Unassembled WGS sequence"/>
</dbReference>
<dbReference type="EMBL" id="GL379817">
    <property type="protein sequence ID" value="EGT46327.1"/>
    <property type="molecule type" value="Genomic_DNA"/>
</dbReference>
<protein>
    <submittedName>
        <fullName evidence="2">Uncharacterized protein</fullName>
    </submittedName>
</protein>
<keyword evidence="1" id="KW-0472">Membrane</keyword>
<gene>
    <name evidence="2" type="ORF">CAEBREN_01742</name>
</gene>
<keyword evidence="3" id="KW-1185">Reference proteome</keyword>
<feature type="transmembrane region" description="Helical" evidence="1">
    <location>
        <begin position="331"/>
        <end position="349"/>
    </location>
</feature>
<dbReference type="InParanoid" id="G0MWV9"/>
<feature type="transmembrane region" description="Helical" evidence="1">
    <location>
        <begin position="20"/>
        <end position="42"/>
    </location>
</feature>
<feature type="transmembrane region" description="Helical" evidence="1">
    <location>
        <begin position="120"/>
        <end position="140"/>
    </location>
</feature>
<dbReference type="AlphaFoldDB" id="G0MWV9"/>
<feature type="transmembrane region" description="Helical" evidence="1">
    <location>
        <begin position="88"/>
        <end position="105"/>
    </location>
</feature>
<name>G0MWV9_CAEBE</name>
<feature type="transmembrane region" description="Helical" evidence="1">
    <location>
        <begin position="185"/>
        <end position="207"/>
    </location>
</feature>
<reference evidence="3" key="1">
    <citation type="submission" date="2011-07" db="EMBL/GenBank/DDBJ databases">
        <authorList>
            <consortium name="Caenorhabditis brenneri Sequencing and Analysis Consortium"/>
            <person name="Wilson R.K."/>
        </authorList>
    </citation>
    <scope>NUCLEOTIDE SEQUENCE [LARGE SCALE GENOMIC DNA]</scope>
    <source>
        <strain evidence="3">PB2801</strain>
    </source>
</reference>
<sequence>MTNFIIKYLNRQLTHLKNEVAGQSLVFAIPLCHLYLILILISNFQNKFYLISFIIHDKLLYTLVNLVLWVIAKIWVVEYCRDKPLKEVFYQNLMTGLGGIAVYSVKMKASFDYAGENSLLFNYDLFICNIATLFFFYAFINGRMIYLPRFCFWPFVLLFLFVFMILGEFLRFFVSSGPFHWANEILFLFYFLMCYLLLIADLVVLWVDKLSSFPGRDAEGKRTHLNCLLQLHFYGFFHASCLPLSRNPCCAFKIQILFFGPILLAIPFIYVYSIHEHMHLVKRSNYKILNFIIMAIFYLLAVVATLTPYAYQSWLRDTQMFVHIVNFTLPMWFSHYFGPIVVDFVIWVIEWKKGGGRRW</sequence>
<evidence type="ECO:0000313" key="3">
    <source>
        <dbReference type="Proteomes" id="UP000008068"/>
    </source>
</evidence>
<organism evidence="3">
    <name type="scientific">Caenorhabditis brenneri</name>
    <name type="common">Nematode worm</name>
    <dbReference type="NCBI Taxonomy" id="135651"/>
    <lineage>
        <taxon>Eukaryota</taxon>
        <taxon>Metazoa</taxon>
        <taxon>Ecdysozoa</taxon>
        <taxon>Nematoda</taxon>
        <taxon>Chromadorea</taxon>
        <taxon>Rhabditida</taxon>
        <taxon>Rhabditina</taxon>
        <taxon>Rhabditomorpha</taxon>
        <taxon>Rhabditoidea</taxon>
        <taxon>Rhabditidae</taxon>
        <taxon>Peloderinae</taxon>
        <taxon>Caenorhabditis</taxon>
    </lineage>
</organism>
<feature type="transmembrane region" description="Helical" evidence="1">
    <location>
        <begin position="48"/>
        <end position="76"/>
    </location>
</feature>
<proteinExistence type="predicted"/>
<keyword evidence="1" id="KW-0812">Transmembrane</keyword>
<keyword evidence="1" id="KW-1133">Transmembrane helix</keyword>
<feature type="transmembrane region" description="Helical" evidence="1">
    <location>
        <begin position="251"/>
        <end position="272"/>
    </location>
</feature>
<accession>G0MWV9</accession>
<evidence type="ECO:0000313" key="2">
    <source>
        <dbReference type="EMBL" id="EGT46327.1"/>
    </source>
</evidence>
<feature type="transmembrane region" description="Helical" evidence="1">
    <location>
        <begin position="288"/>
        <end position="311"/>
    </location>
</feature>